<feature type="region of interest" description="Disordered" evidence="1">
    <location>
        <begin position="128"/>
        <end position="157"/>
    </location>
</feature>
<name>A0A9Q1E932_SYNKA</name>
<protein>
    <submittedName>
        <fullName evidence="2">Uncharacterized protein</fullName>
    </submittedName>
</protein>
<keyword evidence="3" id="KW-1185">Reference proteome</keyword>
<reference evidence="2" key="1">
    <citation type="journal article" date="2023" name="Science">
        <title>Genome structures resolve the early diversification of teleost fishes.</title>
        <authorList>
            <person name="Parey E."/>
            <person name="Louis A."/>
            <person name="Montfort J."/>
            <person name="Bouchez O."/>
            <person name="Roques C."/>
            <person name="Iampietro C."/>
            <person name="Lluch J."/>
            <person name="Castinel A."/>
            <person name="Donnadieu C."/>
            <person name="Desvignes T."/>
            <person name="Floi Bucao C."/>
            <person name="Jouanno E."/>
            <person name="Wen M."/>
            <person name="Mejri S."/>
            <person name="Dirks R."/>
            <person name="Jansen H."/>
            <person name="Henkel C."/>
            <person name="Chen W.J."/>
            <person name="Zahm M."/>
            <person name="Cabau C."/>
            <person name="Klopp C."/>
            <person name="Thompson A.W."/>
            <person name="Robinson-Rechavi M."/>
            <person name="Braasch I."/>
            <person name="Lecointre G."/>
            <person name="Bobe J."/>
            <person name="Postlethwait J.H."/>
            <person name="Berthelot C."/>
            <person name="Roest Crollius H."/>
            <person name="Guiguen Y."/>
        </authorList>
    </citation>
    <scope>NUCLEOTIDE SEQUENCE</scope>
    <source>
        <strain evidence="2">WJC10195</strain>
    </source>
</reference>
<sequence>MAGVTMKGYGFQRSAKGSSVTIPASVAVETIESVLTPAPGVDAEGPVPFSGVLIFEPSASIPVPVKSSFLPSCRSPFITPKLVYAAVRRGILGEHNSRLYSPTGLCAPRDCAARWKLARRLTIHHLEQGPHSAASGECDADTKQQLPADRPDNRDKR</sequence>
<evidence type="ECO:0000256" key="1">
    <source>
        <dbReference type="SAM" id="MobiDB-lite"/>
    </source>
</evidence>
<dbReference type="Proteomes" id="UP001152622">
    <property type="component" value="Chromosome 21"/>
</dbReference>
<accession>A0A9Q1E932</accession>
<evidence type="ECO:0000313" key="2">
    <source>
        <dbReference type="EMBL" id="KAJ8334496.1"/>
    </source>
</evidence>
<proteinExistence type="predicted"/>
<organism evidence="2 3">
    <name type="scientific">Synaphobranchus kaupii</name>
    <name type="common">Kaup's arrowtooth eel</name>
    <dbReference type="NCBI Taxonomy" id="118154"/>
    <lineage>
        <taxon>Eukaryota</taxon>
        <taxon>Metazoa</taxon>
        <taxon>Chordata</taxon>
        <taxon>Craniata</taxon>
        <taxon>Vertebrata</taxon>
        <taxon>Euteleostomi</taxon>
        <taxon>Actinopterygii</taxon>
        <taxon>Neopterygii</taxon>
        <taxon>Teleostei</taxon>
        <taxon>Anguilliformes</taxon>
        <taxon>Synaphobranchidae</taxon>
        <taxon>Synaphobranchus</taxon>
    </lineage>
</organism>
<gene>
    <name evidence="2" type="ORF">SKAU_G00401350</name>
</gene>
<dbReference type="EMBL" id="JAINUF010000021">
    <property type="protein sequence ID" value="KAJ8334496.1"/>
    <property type="molecule type" value="Genomic_DNA"/>
</dbReference>
<dbReference type="AlphaFoldDB" id="A0A9Q1E932"/>
<comment type="caution">
    <text evidence="2">The sequence shown here is derived from an EMBL/GenBank/DDBJ whole genome shotgun (WGS) entry which is preliminary data.</text>
</comment>
<evidence type="ECO:0000313" key="3">
    <source>
        <dbReference type="Proteomes" id="UP001152622"/>
    </source>
</evidence>